<dbReference type="SUPFAM" id="SSF102405">
    <property type="entry name" value="MCP/YpsA-like"/>
    <property type="match status" value="1"/>
</dbReference>
<evidence type="ECO:0000256" key="1">
    <source>
        <dbReference type="ARBA" id="ARBA00022603"/>
    </source>
</evidence>
<gene>
    <name evidence="5" type="ORF">DTER00134_LOCUS13947</name>
</gene>
<dbReference type="EMBL" id="HBIP01023286">
    <property type="protein sequence ID" value="CAE0498874.1"/>
    <property type="molecule type" value="Transcribed_RNA"/>
</dbReference>
<dbReference type="AlphaFoldDB" id="A0A7S3R0E7"/>
<accession>A0A7S3R0E7</accession>
<organism evidence="5">
    <name type="scientific">Dunaliella tertiolecta</name>
    <name type="common">Green alga</name>
    <dbReference type="NCBI Taxonomy" id="3047"/>
    <lineage>
        <taxon>Eukaryota</taxon>
        <taxon>Viridiplantae</taxon>
        <taxon>Chlorophyta</taxon>
        <taxon>core chlorophytes</taxon>
        <taxon>Chlorophyceae</taxon>
        <taxon>CS clade</taxon>
        <taxon>Chlamydomonadales</taxon>
        <taxon>Dunaliellaceae</taxon>
        <taxon>Dunaliella</taxon>
    </lineage>
</organism>
<reference evidence="5" key="1">
    <citation type="submission" date="2021-01" db="EMBL/GenBank/DDBJ databases">
        <authorList>
            <person name="Corre E."/>
            <person name="Pelletier E."/>
            <person name="Niang G."/>
            <person name="Scheremetjew M."/>
            <person name="Finn R."/>
            <person name="Kale V."/>
            <person name="Holt S."/>
            <person name="Cochrane G."/>
            <person name="Meng A."/>
            <person name="Brown T."/>
            <person name="Cohen L."/>
        </authorList>
    </citation>
    <scope>NUCLEOTIDE SEQUENCE</scope>
    <source>
        <strain evidence="5">CCMP1320</strain>
    </source>
</reference>
<protein>
    <submittedName>
        <fullName evidence="5">Uncharacterized protein</fullName>
    </submittedName>
</protein>
<evidence type="ECO:0000256" key="4">
    <source>
        <dbReference type="SAM" id="MobiDB-lite"/>
    </source>
</evidence>
<evidence type="ECO:0000256" key="2">
    <source>
        <dbReference type="ARBA" id="ARBA00022679"/>
    </source>
</evidence>
<sequence>MQHSAERSLGNGRACSSPACSASSPIVLPRHRYVNGSSIRSSQCENKGASSIICRSAQGNGEEEELTRRMMPIMAKNLPSQAETLFAGSAEEVITLMPETDVEEKPTSDLDYLTELLAIQQNDGPKDIGFFGTRNMGVTHQKLVEILSYAYASAGNHIYTSGSIGTNAAVIKGALRANMPDKLTVILPQSLSKQPSESQELLQQVKNWKEMPENDHLSLLEASRICNRRIVSNVQQVICFAFHDSRLLLETCHHAKDLRKIVTMFYLD</sequence>
<name>A0A7S3R0E7_DUNTE</name>
<evidence type="ECO:0000256" key="3">
    <source>
        <dbReference type="ARBA" id="ARBA00022691"/>
    </source>
</evidence>
<dbReference type="PANTHER" id="PTHR32183">
    <property type="match status" value="1"/>
</dbReference>
<dbReference type="Gene3D" id="3.40.50.450">
    <property type="match status" value="1"/>
</dbReference>
<keyword evidence="3" id="KW-0949">S-adenosyl-L-methionine</keyword>
<dbReference type="PANTHER" id="PTHR32183:SF6">
    <property type="entry name" value="CYSTEINE SULFINATE DESULFINASE_CYSTEINE DESULFURASE AND RELATED ENZYMES"/>
    <property type="match status" value="1"/>
</dbReference>
<dbReference type="GO" id="GO:0032259">
    <property type="term" value="P:methylation"/>
    <property type="evidence" value="ECO:0007669"/>
    <property type="project" value="UniProtKB-KW"/>
</dbReference>
<keyword evidence="1" id="KW-0489">Methyltransferase</keyword>
<feature type="region of interest" description="Disordered" evidence="4">
    <location>
        <begin position="1"/>
        <end position="21"/>
    </location>
</feature>
<dbReference type="GO" id="GO:0008168">
    <property type="term" value="F:methyltransferase activity"/>
    <property type="evidence" value="ECO:0007669"/>
    <property type="project" value="UniProtKB-KW"/>
</dbReference>
<evidence type="ECO:0000313" key="5">
    <source>
        <dbReference type="EMBL" id="CAE0498874.1"/>
    </source>
</evidence>
<proteinExistence type="predicted"/>
<keyword evidence="2" id="KW-0808">Transferase</keyword>